<evidence type="ECO:0000256" key="1">
    <source>
        <dbReference type="SAM" id="MobiDB-lite"/>
    </source>
</evidence>
<evidence type="ECO:0000313" key="3">
    <source>
        <dbReference type="Proteomes" id="UP000654471"/>
    </source>
</evidence>
<feature type="compositionally biased region" description="Basic and acidic residues" evidence="1">
    <location>
        <begin position="21"/>
        <end position="31"/>
    </location>
</feature>
<reference evidence="3" key="1">
    <citation type="journal article" date="2019" name="Int. J. Syst. Evol. Microbiol.">
        <title>The Global Catalogue of Microorganisms (GCM) 10K type strain sequencing project: providing services to taxonomists for standard genome sequencing and annotation.</title>
        <authorList>
            <consortium name="The Broad Institute Genomics Platform"/>
            <consortium name="The Broad Institute Genome Sequencing Center for Infectious Disease"/>
            <person name="Wu L."/>
            <person name="Ma J."/>
        </authorList>
    </citation>
    <scope>NUCLEOTIDE SEQUENCE [LARGE SCALE GENOMIC DNA]</scope>
    <source>
        <strain evidence="3">JCM 3399</strain>
    </source>
</reference>
<comment type="caution">
    <text evidence="2">The sequence shown here is derived from an EMBL/GenBank/DDBJ whole genome shotgun (WGS) entry which is preliminary data.</text>
</comment>
<gene>
    <name evidence="2" type="ORF">GCM10010211_25280</name>
</gene>
<sequence length="72" mass="7066">MAASIPTPGRSETGGAGPRRALPEARSRSRDAALTMQVGGSADPPDASDGAKGGSPVRIRRGPATVNPATAG</sequence>
<keyword evidence="3" id="KW-1185">Reference proteome</keyword>
<proteinExistence type="predicted"/>
<organism evidence="2 3">
    <name type="scientific">Streptomyces albospinus</name>
    <dbReference type="NCBI Taxonomy" id="285515"/>
    <lineage>
        <taxon>Bacteria</taxon>
        <taxon>Bacillati</taxon>
        <taxon>Actinomycetota</taxon>
        <taxon>Actinomycetes</taxon>
        <taxon>Kitasatosporales</taxon>
        <taxon>Streptomycetaceae</taxon>
        <taxon>Streptomyces</taxon>
    </lineage>
</organism>
<accession>A0ABQ2UYB8</accession>
<evidence type="ECO:0000313" key="2">
    <source>
        <dbReference type="EMBL" id="GGU59317.1"/>
    </source>
</evidence>
<name>A0ABQ2UYB8_9ACTN</name>
<dbReference type="Proteomes" id="UP000654471">
    <property type="component" value="Unassembled WGS sequence"/>
</dbReference>
<feature type="region of interest" description="Disordered" evidence="1">
    <location>
        <begin position="1"/>
        <end position="72"/>
    </location>
</feature>
<protein>
    <submittedName>
        <fullName evidence="2">Uncharacterized protein</fullName>
    </submittedName>
</protein>
<dbReference type="EMBL" id="BMRP01000007">
    <property type="protein sequence ID" value="GGU59317.1"/>
    <property type="molecule type" value="Genomic_DNA"/>
</dbReference>